<comment type="caution">
    <text evidence="1">The sequence shown here is derived from an EMBL/GenBank/DDBJ whole genome shotgun (WGS) entry which is preliminary data.</text>
</comment>
<proteinExistence type="predicted"/>
<evidence type="ECO:0000313" key="2">
    <source>
        <dbReference type="Proteomes" id="UP000030988"/>
    </source>
</evidence>
<sequence length="148" mass="15531">MRYSAACIELGALRHHVVQSGAGQDSAYVAGCFAKGGYPTMPAHIPGAGVVGAKRQMPLAELIKLLTEVARASREVLANVPRIGDPKPTCGARHKLSDADRAGRAYCTRTVAALLHDQAVKEGDGNARCAGGLHHISVVELPSRLAAW</sequence>
<organism evidence="1 2">
    <name type="scientific">Croceibacterium mercuriale</name>
    <dbReference type="NCBI Taxonomy" id="1572751"/>
    <lineage>
        <taxon>Bacteria</taxon>
        <taxon>Pseudomonadati</taxon>
        <taxon>Pseudomonadota</taxon>
        <taxon>Alphaproteobacteria</taxon>
        <taxon>Sphingomonadales</taxon>
        <taxon>Erythrobacteraceae</taxon>
        <taxon>Croceibacterium</taxon>
    </lineage>
</organism>
<dbReference type="AlphaFoldDB" id="A0A0B2BWQ9"/>
<dbReference type="EMBL" id="JTDN01000003">
    <property type="protein sequence ID" value="KHL24255.1"/>
    <property type="molecule type" value="Genomic_DNA"/>
</dbReference>
<protein>
    <submittedName>
        <fullName evidence="1">Uncharacterized protein</fullName>
    </submittedName>
</protein>
<name>A0A0B2BWQ9_9SPHN</name>
<keyword evidence="2" id="KW-1185">Reference proteome</keyword>
<reference evidence="1 2" key="1">
    <citation type="submission" date="2014-11" db="EMBL/GenBank/DDBJ databases">
        <title>Draft genome sequence of Kirrobacter mercurialis.</title>
        <authorList>
            <person name="Coil D.A."/>
            <person name="Eisen J.A."/>
        </authorList>
    </citation>
    <scope>NUCLEOTIDE SEQUENCE [LARGE SCALE GENOMIC DNA]</scope>
    <source>
        <strain evidence="1 2">Coronado</strain>
    </source>
</reference>
<evidence type="ECO:0000313" key="1">
    <source>
        <dbReference type="EMBL" id="KHL24255.1"/>
    </source>
</evidence>
<dbReference type="Proteomes" id="UP000030988">
    <property type="component" value="Unassembled WGS sequence"/>
</dbReference>
<accession>A0A0B2BWQ9</accession>
<dbReference type="STRING" id="1572751.PK98_14875"/>
<gene>
    <name evidence="1" type="ORF">PK98_14875</name>
</gene>